<keyword evidence="2 6" id="KW-0436">Ligase</keyword>
<comment type="pathway">
    <text evidence="6">Purine metabolism; IMP biosynthesis via de novo pathway; 5-amino-1-(5-phospho-D-ribosyl)imidazole from N(2)-formyl-N(1)-(5-phospho-D-ribosyl)glycinamide: step 1/2.</text>
</comment>
<dbReference type="SUPFAM" id="SSF82697">
    <property type="entry name" value="PurS-like"/>
    <property type="match status" value="1"/>
</dbReference>
<keyword evidence="8" id="KW-1185">Reference proteome</keyword>
<organism evidence="7 8">
    <name type="scientific">Corynebacterium suicordis DSM 45110</name>
    <dbReference type="NCBI Taxonomy" id="1121369"/>
    <lineage>
        <taxon>Bacteria</taxon>
        <taxon>Bacillati</taxon>
        <taxon>Actinomycetota</taxon>
        <taxon>Actinomycetes</taxon>
        <taxon>Mycobacteriales</taxon>
        <taxon>Corynebacteriaceae</taxon>
        <taxon>Corynebacterium</taxon>
    </lineage>
</organism>
<dbReference type="Proteomes" id="UP000635902">
    <property type="component" value="Unassembled WGS sequence"/>
</dbReference>
<dbReference type="EMBL" id="JADKMY010000003">
    <property type="protein sequence ID" value="MBF4554119.1"/>
    <property type="molecule type" value="Genomic_DNA"/>
</dbReference>
<evidence type="ECO:0000313" key="8">
    <source>
        <dbReference type="Proteomes" id="UP000635902"/>
    </source>
</evidence>
<sequence>MARVVVNVMPKQEILDPQGQAVVRALGRIGVQGIADVRQGKRFELEVDETVTREDLEKVAATLLANTVIEEFDVVIEGASAVAGEGEA</sequence>
<comment type="subcellular location">
    <subcellularLocation>
        <location evidence="6">Cytoplasm</location>
    </subcellularLocation>
</comment>
<dbReference type="InterPro" id="IPR003850">
    <property type="entry name" value="PurS"/>
</dbReference>
<dbReference type="GO" id="GO:0004642">
    <property type="term" value="F:phosphoribosylformylglycinamidine synthase activity"/>
    <property type="evidence" value="ECO:0007669"/>
    <property type="project" value="UniProtKB-EC"/>
</dbReference>
<keyword evidence="1 6" id="KW-0963">Cytoplasm</keyword>
<dbReference type="NCBIfam" id="TIGR00302">
    <property type="entry name" value="phosphoribosylformylglycinamidine synthase subunit PurS"/>
    <property type="match status" value="1"/>
</dbReference>
<evidence type="ECO:0000313" key="7">
    <source>
        <dbReference type="EMBL" id="MBF4554119.1"/>
    </source>
</evidence>
<gene>
    <name evidence="6 7" type="primary">purS</name>
    <name evidence="7" type="ORF">IRY30_08575</name>
</gene>
<evidence type="ECO:0000256" key="5">
    <source>
        <dbReference type="ARBA" id="ARBA00022840"/>
    </source>
</evidence>
<proteinExistence type="inferred from homology"/>
<name>A0ABR9ZL54_9CORY</name>
<dbReference type="NCBIfam" id="NF004630">
    <property type="entry name" value="PRK05974.1"/>
    <property type="match status" value="1"/>
</dbReference>
<keyword evidence="5 6" id="KW-0067">ATP-binding</keyword>
<keyword evidence="3 6" id="KW-0547">Nucleotide-binding</keyword>
<evidence type="ECO:0000256" key="6">
    <source>
        <dbReference type="HAMAP-Rule" id="MF_01926"/>
    </source>
</evidence>
<comment type="similarity">
    <text evidence="6">Belongs to the PurS family.</text>
</comment>
<dbReference type="EC" id="6.3.5.3" evidence="6"/>
<evidence type="ECO:0000256" key="1">
    <source>
        <dbReference type="ARBA" id="ARBA00022490"/>
    </source>
</evidence>
<dbReference type="HAMAP" id="MF_01926">
    <property type="entry name" value="PurS"/>
    <property type="match status" value="1"/>
</dbReference>
<comment type="catalytic activity">
    <reaction evidence="6">
        <text>N(2)-formyl-N(1)-(5-phospho-beta-D-ribosyl)glycinamide + L-glutamine + ATP + H2O = 2-formamido-N(1)-(5-O-phospho-beta-D-ribosyl)acetamidine + L-glutamate + ADP + phosphate + H(+)</text>
        <dbReference type="Rhea" id="RHEA:17129"/>
        <dbReference type="ChEBI" id="CHEBI:15377"/>
        <dbReference type="ChEBI" id="CHEBI:15378"/>
        <dbReference type="ChEBI" id="CHEBI:29985"/>
        <dbReference type="ChEBI" id="CHEBI:30616"/>
        <dbReference type="ChEBI" id="CHEBI:43474"/>
        <dbReference type="ChEBI" id="CHEBI:58359"/>
        <dbReference type="ChEBI" id="CHEBI:147286"/>
        <dbReference type="ChEBI" id="CHEBI:147287"/>
        <dbReference type="ChEBI" id="CHEBI:456216"/>
        <dbReference type="EC" id="6.3.5.3"/>
    </reaction>
</comment>
<evidence type="ECO:0000256" key="3">
    <source>
        <dbReference type="ARBA" id="ARBA00022741"/>
    </source>
</evidence>
<comment type="subunit">
    <text evidence="6">Part of the FGAM synthase complex composed of 1 PurL, 1 PurQ and 2 PurS subunits.</text>
</comment>
<comment type="function">
    <text evidence="6">Part of the phosphoribosylformylglycinamidine synthase complex involved in the purines biosynthetic pathway. Catalyzes the ATP-dependent conversion of formylglycinamide ribonucleotide (FGAR) and glutamine to yield formylglycinamidine ribonucleotide (FGAM) and glutamate. The FGAM synthase complex is composed of three subunits. PurQ produces an ammonia molecule by converting glutamine to glutamate. PurL transfers the ammonia molecule to FGAR to form FGAM in an ATP-dependent manner. PurS interacts with PurQ and PurL and is thought to assist in the transfer of the ammonia molecule from PurQ to PurL.</text>
</comment>
<dbReference type="RefSeq" id="WP_194557025.1">
    <property type="nucleotide sequence ID" value="NZ_JADKMY010000003.1"/>
</dbReference>
<reference evidence="7 8" key="1">
    <citation type="submission" date="2020-10" db="EMBL/GenBank/DDBJ databases">
        <title>Novel species in genus Corynebacterium.</title>
        <authorList>
            <person name="Zhang G."/>
        </authorList>
    </citation>
    <scope>NUCLEOTIDE SEQUENCE [LARGE SCALE GENOMIC DNA]</scope>
    <source>
        <strain evidence="7 8">DSM 45110</strain>
    </source>
</reference>
<evidence type="ECO:0000256" key="4">
    <source>
        <dbReference type="ARBA" id="ARBA00022755"/>
    </source>
</evidence>
<dbReference type="Gene3D" id="3.30.1280.10">
    <property type="entry name" value="Phosphoribosylformylglycinamidine synthase subunit PurS"/>
    <property type="match status" value="1"/>
</dbReference>
<keyword evidence="4 6" id="KW-0658">Purine biosynthesis</keyword>
<dbReference type="Pfam" id="PF02700">
    <property type="entry name" value="PurS"/>
    <property type="match status" value="1"/>
</dbReference>
<comment type="caution">
    <text evidence="7">The sequence shown here is derived from an EMBL/GenBank/DDBJ whole genome shotgun (WGS) entry which is preliminary data.</text>
</comment>
<evidence type="ECO:0000256" key="2">
    <source>
        <dbReference type="ARBA" id="ARBA00022598"/>
    </source>
</evidence>
<dbReference type="PANTHER" id="PTHR34696">
    <property type="entry name" value="PHOSPHORIBOSYLFORMYLGLYCINAMIDINE SYNTHASE SUBUNIT PURS"/>
    <property type="match status" value="1"/>
</dbReference>
<dbReference type="PANTHER" id="PTHR34696:SF1">
    <property type="entry name" value="PHOSPHORIBOSYLFORMYLGLYCINAMIDINE SYNTHASE SUBUNIT PURS"/>
    <property type="match status" value="1"/>
</dbReference>
<protein>
    <recommendedName>
        <fullName evidence="6">Phosphoribosylformylglycinamidine synthase subunit PurS</fullName>
        <shortName evidence="6">FGAM synthase</shortName>
        <ecNumber evidence="6">6.3.5.3</ecNumber>
    </recommendedName>
    <alternativeName>
        <fullName evidence="6">Formylglycinamide ribonucleotide amidotransferase subunit III</fullName>
        <shortName evidence="6">FGAR amidotransferase III</shortName>
        <shortName evidence="6">FGAR-AT III</shortName>
    </alternativeName>
    <alternativeName>
        <fullName evidence="6">Phosphoribosylformylglycinamidine synthase subunit III</fullName>
    </alternativeName>
</protein>
<dbReference type="InterPro" id="IPR036604">
    <property type="entry name" value="PurS-like_sf"/>
</dbReference>
<accession>A0ABR9ZL54</accession>